<evidence type="ECO:0000256" key="4">
    <source>
        <dbReference type="ARBA" id="ARBA00022679"/>
    </source>
</evidence>
<dbReference type="STRING" id="338966.Ppro_0420"/>
<dbReference type="PANTHER" id="PTHR43065">
    <property type="entry name" value="SENSOR HISTIDINE KINASE"/>
    <property type="match status" value="1"/>
</dbReference>
<comment type="catalytic activity">
    <reaction evidence="1">
        <text>ATP + protein L-histidine = ADP + protein N-phospho-L-histidine.</text>
        <dbReference type="EC" id="2.7.13.3"/>
    </reaction>
</comment>
<sequence>MENQNNTPHCDTTDKKLNELALLYQLSNTLLSTIRLNKLIHLILTALTSGPSPLFQRAMLFLHNEKSRTLQGMLGVTSDTSERLVVEGDEENRLSNRWDISDQVIAHQRATNFCNQVRSTRIDIDGSCQVISKVMVENVVYHAEQPESDACPACLALRELGVYAFAAVPLMARDKNLGMIAVDNPGSGAKITLDDLHFLQLFANQAGMAVENSMLYNRVEEAHSNLRDARERLIRGERLAAVGEMAAKLAHELKNPLITIGGFSWRLIKNLATESPEYRYADIISKEVCRLERMLTDILSFTSKPMVCFDYGNCDLEEILGECFEVSSTPLEENNVSLTTSFSGGPWIVLGDAHQLKQVFLNLILNACECMTDGGALEIGLQKVFLDKNSVMISISDTGGGIHPDMLPRIFDPFFTTKPQGSGLGLAIVKRIMLNHNGSIDVENGERGAVFTLTLPLI</sequence>
<dbReference type="Proteomes" id="UP000006732">
    <property type="component" value="Chromosome"/>
</dbReference>
<keyword evidence="6 10" id="KW-0418">Kinase</keyword>
<evidence type="ECO:0000256" key="7">
    <source>
        <dbReference type="ARBA" id="ARBA00022840"/>
    </source>
</evidence>
<dbReference type="PROSITE" id="PS50109">
    <property type="entry name" value="HIS_KIN"/>
    <property type="match status" value="1"/>
</dbReference>
<keyword evidence="4 10" id="KW-0808">Transferase</keyword>
<dbReference type="InterPro" id="IPR003594">
    <property type="entry name" value="HATPase_dom"/>
</dbReference>
<dbReference type="OrthoDB" id="9808844at2"/>
<evidence type="ECO:0000313" key="10">
    <source>
        <dbReference type="EMBL" id="ABK98054.1"/>
    </source>
</evidence>
<dbReference type="GO" id="GO:0000155">
    <property type="term" value="F:phosphorelay sensor kinase activity"/>
    <property type="evidence" value="ECO:0007669"/>
    <property type="project" value="InterPro"/>
</dbReference>
<dbReference type="EMBL" id="CP000482">
    <property type="protein sequence ID" value="ABK98054.1"/>
    <property type="molecule type" value="Genomic_DNA"/>
</dbReference>
<dbReference type="PRINTS" id="PR00344">
    <property type="entry name" value="BCTRLSENSOR"/>
</dbReference>
<keyword evidence="11" id="KW-1185">Reference proteome</keyword>
<dbReference type="Pfam" id="PF00512">
    <property type="entry name" value="HisKA"/>
    <property type="match status" value="1"/>
</dbReference>
<name>A1AL34_PELPD</name>
<dbReference type="RefSeq" id="WP_011734368.1">
    <property type="nucleotide sequence ID" value="NC_008609.1"/>
</dbReference>
<dbReference type="CDD" id="cd00082">
    <property type="entry name" value="HisKA"/>
    <property type="match status" value="1"/>
</dbReference>
<dbReference type="GO" id="GO:0005524">
    <property type="term" value="F:ATP binding"/>
    <property type="evidence" value="ECO:0007669"/>
    <property type="project" value="UniProtKB-KW"/>
</dbReference>
<protein>
    <recommendedName>
        <fullName evidence="2">histidine kinase</fullName>
        <ecNumber evidence="2">2.7.13.3</ecNumber>
    </recommendedName>
</protein>
<organism evidence="10 11">
    <name type="scientific">Pelobacter propionicus (strain DSM 2379 / NBRC 103807 / OttBd1)</name>
    <dbReference type="NCBI Taxonomy" id="338966"/>
    <lineage>
        <taxon>Bacteria</taxon>
        <taxon>Pseudomonadati</taxon>
        <taxon>Thermodesulfobacteriota</taxon>
        <taxon>Desulfuromonadia</taxon>
        <taxon>Desulfuromonadales</taxon>
        <taxon>Desulfuromonadaceae</taxon>
        <taxon>Pelobacter</taxon>
    </lineage>
</organism>
<evidence type="ECO:0000256" key="2">
    <source>
        <dbReference type="ARBA" id="ARBA00012438"/>
    </source>
</evidence>
<dbReference type="InterPro" id="IPR005467">
    <property type="entry name" value="His_kinase_dom"/>
</dbReference>
<dbReference type="KEGG" id="ppd:Ppro_0420"/>
<dbReference type="SUPFAM" id="SSF55874">
    <property type="entry name" value="ATPase domain of HSP90 chaperone/DNA topoisomerase II/histidine kinase"/>
    <property type="match status" value="1"/>
</dbReference>
<feature type="domain" description="Histidine kinase" evidence="9">
    <location>
        <begin position="248"/>
        <end position="458"/>
    </location>
</feature>
<keyword evidence="5" id="KW-0547">Nucleotide-binding</keyword>
<accession>A1AL34</accession>
<evidence type="ECO:0000256" key="6">
    <source>
        <dbReference type="ARBA" id="ARBA00022777"/>
    </source>
</evidence>
<dbReference type="Gene3D" id="1.10.287.130">
    <property type="match status" value="1"/>
</dbReference>
<dbReference type="Gene3D" id="3.30.565.10">
    <property type="entry name" value="Histidine kinase-like ATPase, C-terminal domain"/>
    <property type="match status" value="1"/>
</dbReference>
<dbReference type="InterPro" id="IPR029016">
    <property type="entry name" value="GAF-like_dom_sf"/>
</dbReference>
<keyword evidence="7" id="KW-0067">ATP-binding</keyword>
<dbReference type="SUPFAM" id="SSF55781">
    <property type="entry name" value="GAF domain-like"/>
    <property type="match status" value="1"/>
</dbReference>
<dbReference type="InterPro" id="IPR003661">
    <property type="entry name" value="HisK_dim/P_dom"/>
</dbReference>
<dbReference type="SMART" id="SM00388">
    <property type="entry name" value="HisKA"/>
    <property type="match status" value="1"/>
</dbReference>
<dbReference type="EC" id="2.7.13.3" evidence="2"/>
<proteinExistence type="predicted"/>
<dbReference type="eggNOG" id="COG4191">
    <property type="taxonomic scope" value="Bacteria"/>
</dbReference>
<dbReference type="AlphaFoldDB" id="A1AL34"/>
<dbReference type="eggNOG" id="COG2203">
    <property type="taxonomic scope" value="Bacteria"/>
</dbReference>
<dbReference type="SMART" id="SM00387">
    <property type="entry name" value="HATPase_c"/>
    <property type="match status" value="1"/>
</dbReference>
<gene>
    <name evidence="10" type="ordered locus">Ppro_0420</name>
</gene>
<dbReference type="InterPro" id="IPR036097">
    <property type="entry name" value="HisK_dim/P_sf"/>
</dbReference>
<dbReference type="HOGENOM" id="CLU_504098_0_0_7"/>
<keyword evidence="3" id="KW-0597">Phosphoprotein</keyword>
<evidence type="ECO:0000256" key="1">
    <source>
        <dbReference type="ARBA" id="ARBA00000085"/>
    </source>
</evidence>
<dbReference type="PANTHER" id="PTHR43065:SF10">
    <property type="entry name" value="PEROXIDE STRESS-ACTIVATED HISTIDINE KINASE MAK3"/>
    <property type="match status" value="1"/>
</dbReference>
<dbReference type="Pfam" id="PF02518">
    <property type="entry name" value="HATPase_c"/>
    <property type="match status" value="1"/>
</dbReference>
<dbReference type="InterPro" id="IPR036890">
    <property type="entry name" value="HATPase_C_sf"/>
</dbReference>
<dbReference type="InterPro" id="IPR004358">
    <property type="entry name" value="Sig_transdc_His_kin-like_C"/>
</dbReference>
<evidence type="ECO:0000259" key="9">
    <source>
        <dbReference type="PROSITE" id="PS50109"/>
    </source>
</evidence>
<dbReference type="Gene3D" id="3.30.450.40">
    <property type="match status" value="1"/>
</dbReference>
<keyword evidence="8" id="KW-0902">Two-component regulatory system</keyword>
<dbReference type="InterPro" id="IPR003018">
    <property type="entry name" value="GAF"/>
</dbReference>
<evidence type="ECO:0000256" key="5">
    <source>
        <dbReference type="ARBA" id="ARBA00022741"/>
    </source>
</evidence>
<evidence type="ECO:0000313" key="11">
    <source>
        <dbReference type="Proteomes" id="UP000006732"/>
    </source>
</evidence>
<dbReference type="Pfam" id="PF01590">
    <property type="entry name" value="GAF"/>
    <property type="match status" value="1"/>
</dbReference>
<dbReference type="SUPFAM" id="SSF47384">
    <property type="entry name" value="Homodimeric domain of signal transducing histidine kinase"/>
    <property type="match status" value="1"/>
</dbReference>
<dbReference type="SMART" id="SM00065">
    <property type="entry name" value="GAF"/>
    <property type="match status" value="1"/>
</dbReference>
<reference evidence="10 11" key="1">
    <citation type="submission" date="2006-10" db="EMBL/GenBank/DDBJ databases">
        <title>Complete sequence of chromosome of Pelobacter propionicus DSM 2379.</title>
        <authorList>
            <consortium name="US DOE Joint Genome Institute"/>
            <person name="Copeland A."/>
            <person name="Lucas S."/>
            <person name="Lapidus A."/>
            <person name="Barry K."/>
            <person name="Detter J.C."/>
            <person name="Glavina del Rio T."/>
            <person name="Hammon N."/>
            <person name="Israni S."/>
            <person name="Dalin E."/>
            <person name="Tice H."/>
            <person name="Pitluck S."/>
            <person name="Saunders E."/>
            <person name="Brettin T."/>
            <person name="Bruce D."/>
            <person name="Han C."/>
            <person name="Tapia R."/>
            <person name="Schmutz J."/>
            <person name="Larimer F."/>
            <person name="Land M."/>
            <person name="Hauser L."/>
            <person name="Kyrpides N."/>
            <person name="Kim E."/>
            <person name="Lovley D."/>
            <person name="Richardson P."/>
        </authorList>
    </citation>
    <scope>NUCLEOTIDE SEQUENCE [LARGE SCALE GENOMIC DNA]</scope>
    <source>
        <strain evidence="11">DSM 2379 / NBRC 103807 / OttBd1</strain>
    </source>
</reference>
<evidence type="ECO:0000256" key="8">
    <source>
        <dbReference type="ARBA" id="ARBA00023012"/>
    </source>
</evidence>
<evidence type="ECO:0000256" key="3">
    <source>
        <dbReference type="ARBA" id="ARBA00022553"/>
    </source>
</evidence>